<proteinExistence type="predicted"/>
<dbReference type="Gene3D" id="1.25.40.10">
    <property type="entry name" value="Tetratricopeptide repeat domain"/>
    <property type="match status" value="1"/>
</dbReference>
<dbReference type="InterPro" id="IPR011990">
    <property type="entry name" value="TPR-like_helical_dom_sf"/>
</dbReference>
<dbReference type="PANTHER" id="PTHR45641:SF19">
    <property type="entry name" value="NEPHROCYSTIN-3"/>
    <property type="match status" value="1"/>
</dbReference>
<organism evidence="5 6">
    <name type="scientific">Clostridium porci</name>
    <dbReference type="NCBI Taxonomy" id="2605778"/>
    <lineage>
        <taxon>Bacteria</taxon>
        <taxon>Bacillati</taxon>
        <taxon>Bacillota</taxon>
        <taxon>Clostridia</taxon>
        <taxon>Eubacteriales</taxon>
        <taxon>Clostridiaceae</taxon>
        <taxon>Clostridium</taxon>
    </lineage>
</organism>
<evidence type="ECO:0000313" key="6">
    <source>
        <dbReference type="Proteomes" id="UP000429958"/>
    </source>
</evidence>
<sequence>MEIMFDLDSYLKELDLFYGSGRIAEVEGYLKKGLKDAASSGDDGAVFGILNELMGYYRGSSRYEECIICMKEAFKMADSMGIVGSLSYGTLLLNGATGYRAAGRYQEAERLYKEAYEVLLRWIPKTDYRMAALHNNLSLLYGETGRLEKAKDELVRAMHIIKEIDGAGAEVAITHTNLGNICFQLKQIQEGTEHMKEAVRRFEAEPDQKDSHYASALAGLGEAYFHSGNLEESIKYYEKALKEIEGTYGENDYYRVTLGNLETVKDLQKRRCSVRIQRISGLDIAREYFTAYGKPMLQNKYREYAERIAAGLVGEGSECLGFDDAYSSDHDYGPGFCLWLEKRDYEAIGAQLSEDYKSLPGEFMGFPARNATDYGQNRVGVFEIGDFYQRLAGCRNAPALESQWLNIPQEALCAATNGEVFVDRLGEFTKRREAFLSCPERVRLKWLAEALGRTAQAGQYNYGRSRLRGDKGAMYFSLSEFIKGAVEIAYLLNNIYMPFYKWRMRGMEAFTCLLELKPALTELMELEPGDASMEERMEAICRMLVKELNRQGISSSRDSFLESQQQEICKIIREMNRK</sequence>
<dbReference type="InterPro" id="IPR025117">
    <property type="entry name" value="DUF4037"/>
</dbReference>
<keyword evidence="1" id="KW-0677">Repeat</keyword>
<dbReference type="PANTHER" id="PTHR45641">
    <property type="entry name" value="TETRATRICOPEPTIDE REPEAT PROTEIN (AFU_ORTHOLOGUE AFUA_6G03870)"/>
    <property type="match status" value="1"/>
</dbReference>
<accession>A0A7X2NJC2</accession>
<dbReference type="AlphaFoldDB" id="A0A7X2NJC2"/>
<dbReference type="SMART" id="SM00028">
    <property type="entry name" value="TPR"/>
    <property type="match status" value="4"/>
</dbReference>
<reference evidence="5 6" key="1">
    <citation type="submission" date="2019-08" db="EMBL/GenBank/DDBJ databases">
        <title>In-depth cultivation of the pig gut microbiome towards novel bacterial diversity and tailored functional studies.</title>
        <authorList>
            <person name="Wylensek D."/>
            <person name="Hitch T.C.A."/>
            <person name="Clavel T."/>
        </authorList>
    </citation>
    <scope>NUCLEOTIDE SEQUENCE [LARGE SCALE GENOMIC DNA]</scope>
    <source>
        <strain evidence="5 6">WCA-389-WT-23D1</strain>
    </source>
</reference>
<comment type="caution">
    <text evidence="5">The sequence shown here is derived from an EMBL/GenBank/DDBJ whole genome shotgun (WGS) entry which is preliminary data.</text>
</comment>
<dbReference type="PROSITE" id="PS50293">
    <property type="entry name" value="TPR_REGION"/>
    <property type="match status" value="1"/>
</dbReference>
<feature type="domain" description="DUF4037" evidence="4">
    <location>
        <begin position="404"/>
        <end position="502"/>
    </location>
</feature>
<dbReference type="Pfam" id="PF13424">
    <property type="entry name" value="TPR_12"/>
    <property type="match status" value="1"/>
</dbReference>
<dbReference type="Pfam" id="PF13228">
    <property type="entry name" value="DUF4037"/>
    <property type="match status" value="1"/>
</dbReference>
<dbReference type="EMBL" id="VUMD01000002">
    <property type="protein sequence ID" value="MSS35428.1"/>
    <property type="molecule type" value="Genomic_DNA"/>
</dbReference>
<evidence type="ECO:0000259" key="4">
    <source>
        <dbReference type="Pfam" id="PF13228"/>
    </source>
</evidence>
<keyword evidence="6" id="KW-1185">Reference proteome</keyword>
<protein>
    <submittedName>
        <fullName evidence="5">DUF4037 domain-containing protein</fullName>
    </submittedName>
</protein>
<evidence type="ECO:0000256" key="3">
    <source>
        <dbReference type="PROSITE-ProRule" id="PRU00339"/>
    </source>
</evidence>
<dbReference type="Pfam" id="PF13374">
    <property type="entry name" value="TPR_10"/>
    <property type="match status" value="1"/>
</dbReference>
<evidence type="ECO:0000256" key="1">
    <source>
        <dbReference type="ARBA" id="ARBA00022737"/>
    </source>
</evidence>
<dbReference type="SUPFAM" id="SSF48452">
    <property type="entry name" value="TPR-like"/>
    <property type="match status" value="1"/>
</dbReference>
<evidence type="ECO:0000313" key="5">
    <source>
        <dbReference type="EMBL" id="MSS35428.1"/>
    </source>
</evidence>
<evidence type="ECO:0000256" key="2">
    <source>
        <dbReference type="ARBA" id="ARBA00022803"/>
    </source>
</evidence>
<keyword evidence="2 3" id="KW-0802">TPR repeat</keyword>
<dbReference type="InterPro" id="IPR019734">
    <property type="entry name" value="TPR_rpt"/>
</dbReference>
<dbReference type="PROSITE" id="PS50005">
    <property type="entry name" value="TPR"/>
    <property type="match status" value="1"/>
</dbReference>
<dbReference type="Proteomes" id="UP000429958">
    <property type="component" value="Unassembled WGS sequence"/>
</dbReference>
<feature type="repeat" description="TPR" evidence="3">
    <location>
        <begin position="214"/>
        <end position="247"/>
    </location>
</feature>
<name>A0A7X2NJC2_9CLOT</name>
<gene>
    <name evidence="5" type="ORF">FYJ39_02230</name>
</gene>